<feature type="coiled-coil region" evidence="1">
    <location>
        <begin position="119"/>
        <end position="186"/>
    </location>
</feature>
<feature type="coiled-coil region" evidence="1">
    <location>
        <begin position="648"/>
        <end position="770"/>
    </location>
</feature>
<protein>
    <submittedName>
        <fullName evidence="3">Uncharacterized protein</fullName>
    </submittedName>
</protein>
<evidence type="ECO:0000256" key="1">
    <source>
        <dbReference type="SAM" id="Coils"/>
    </source>
</evidence>
<dbReference type="Gene3D" id="1.10.287.1490">
    <property type="match status" value="1"/>
</dbReference>
<evidence type="ECO:0000313" key="4">
    <source>
        <dbReference type="Proteomes" id="UP000232323"/>
    </source>
</evidence>
<dbReference type="AlphaFoldDB" id="A0A250X862"/>
<keyword evidence="1" id="KW-0175">Coiled coil</keyword>
<feature type="coiled-coil region" evidence="1">
    <location>
        <begin position="558"/>
        <end position="606"/>
    </location>
</feature>
<sequence length="947" mass="103837">MRASPVKQNSLGGTRVVKVVGHEKTTRKLCVSPVCSMNKNFANSMSGITAGALITGLNTADVQPAGAVVDPTQTLTAIQKKEAEDLYELVRFRMGRNPPTLTSSPNADLRGKDFYIDVRKKAEMDLNEAKLQAEAAVAAQENAVIIDLKTQLERLNQQLQDTMLVAETEKIELEALRVALQQAKEAVLVPAVVFDAVQEVEEFQPVVPLEDVVPVMKVEEVMAVEEATEVMAVKDAEEVTAVKDVDEVMAVKDVDEVMAVKDVDEVMAVKDVDEVMAVKDVEEVKPVEELMMVKVKEVEPEIQPLVASVPINVTALGLLNALGIAVGGGYMYFQGRRFKAEREEFNVALSTEQRRVTELIGQIEVVLAALKTEKEAVADLKIQLQQAATESVMIVAAEKREKRELLNASEENAKALEAERRLVRSVRSQFEAIQEQAEAERAAKLQAIAEAQALSRQLSEAKAFIESGGVMERRGELEDIKSLSHQEKMEEARSLMGAVKGLSATADLHKELKDAWGSLEEQRDLMKKVGGDIVNMKQDMMRMKQQAMDFAMKAQLVSEAARKEKEESDMELHTLNEQLVQARSQVADANSEIARLRQSMSSREAQVASMATDLSHQQNNNSQVMDQVSYYQSQMNMAQRELSSELENSSLREQLQAAKASLSDSQNSLTELSRKLREEEAARSAFQADIAALRKELSIAAAAVESEQRQAAAQKALAEKAEQRAADAAATNAALMAELSETSDAFAVRLADALNKAEAAEVERAKAEEQVEYLRFGLSNTDQLIKQLEGKAFELEGLGNTLKKAAAAEVAAAQNKITELEKMLRAERQAQVASAEAEARLKKEMAVKQEEAEKRVAAAAAELAAERGARSEAESSLRMLQSELLKMKEESQATRHTAQRELEEMFKMIAEVEAKTEATASFVSSAASGTSPQTIKQASKNGVYSPR</sequence>
<dbReference type="Proteomes" id="UP000232323">
    <property type="component" value="Unassembled WGS sequence"/>
</dbReference>
<reference evidence="3 4" key="1">
    <citation type="submission" date="2017-08" db="EMBL/GenBank/DDBJ databases">
        <title>Acidophilic green algal genome provides insights into adaptation to an acidic environment.</title>
        <authorList>
            <person name="Hirooka S."/>
            <person name="Hirose Y."/>
            <person name="Kanesaki Y."/>
            <person name="Higuchi S."/>
            <person name="Fujiwara T."/>
            <person name="Onuma R."/>
            <person name="Era A."/>
            <person name="Ohbayashi R."/>
            <person name="Uzuka A."/>
            <person name="Nozaki H."/>
            <person name="Yoshikawa H."/>
            <person name="Miyagishima S.Y."/>
        </authorList>
    </citation>
    <scope>NUCLEOTIDE SEQUENCE [LARGE SCALE GENOMIC DNA]</scope>
    <source>
        <strain evidence="3 4">NIES-2499</strain>
    </source>
</reference>
<gene>
    <name evidence="3" type="ORF">CEUSTIGMA_g6390.t1</name>
</gene>
<evidence type="ECO:0000256" key="2">
    <source>
        <dbReference type="SAM" id="MobiDB-lite"/>
    </source>
</evidence>
<feature type="coiled-coil region" evidence="1">
    <location>
        <begin position="803"/>
        <end position="915"/>
    </location>
</feature>
<name>A0A250X862_9CHLO</name>
<dbReference type="STRING" id="1157962.A0A250X862"/>
<evidence type="ECO:0000313" key="3">
    <source>
        <dbReference type="EMBL" id="GAX78950.1"/>
    </source>
</evidence>
<organism evidence="3 4">
    <name type="scientific">Chlamydomonas eustigma</name>
    <dbReference type="NCBI Taxonomy" id="1157962"/>
    <lineage>
        <taxon>Eukaryota</taxon>
        <taxon>Viridiplantae</taxon>
        <taxon>Chlorophyta</taxon>
        <taxon>core chlorophytes</taxon>
        <taxon>Chlorophyceae</taxon>
        <taxon>CS clade</taxon>
        <taxon>Chlamydomonadales</taxon>
        <taxon>Chlamydomonadaceae</taxon>
        <taxon>Chlamydomonas</taxon>
    </lineage>
</organism>
<comment type="caution">
    <text evidence="3">The sequence shown here is derived from an EMBL/GenBank/DDBJ whole genome shotgun (WGS) entry which is preliminary data.</text>
</comment>
<dbReference type="SUPFAM" id="SSF90257">
    <property type="entry name" value="Myosin rod fragments"/>
    <property type="match status" value="1"/>
</dbReference>
<dbReference type="EMBL" id="BEGY01000037">
    <property type="protein sequence ID" value="GAX78950.1"/>
    <property type="molecule type" value="Genomic_DNA"/>
</dbReference>
<feature type="coiled-coil region" evidence="1">
    <location>
        <begin position="370"/>
        <end position="454"/>
    </location>
</feature>
<accession>A0A250X862</accession>
<feature type="region of interest" description="Disordered" evidence="2">
    <location>
        <begin position="921"/>
        <end position="947"/>
    </location>
</feature>
<keyword evidence="4" id="KW-1185">Reference proteome</keyword>
<dbReference type="OrthoDB" id="548644at2759"/>
<proteinExistence type="predicted"/>